<feature type="compositionally biased region" description="Basic and acidic residues" evidence="1">
    <location>
        <begin position="99"/>
        <end position="109"/>
    </location>
</feature>
<protein>
    <submittedName>
        <fullName evidence="2">Uncharacterized protein</fullName>
    </submittedName>
</protein>
<dbReference type="AlphaFoldDB" id="A0A8S0QV59"/>
<dbReference type="EMBL" id="CACTIH010001944">
    <property type="protein sequence ID" value="CAA2969560.1"/>
    <property type="molecule type" value="Genomic_DNA"/>
</dbReference>
<organism evidence="2 3">
    <name type="scientific">Olea europaea subsp. europaea</name>
    <dbReference type="NCBI Taxonomy" id="158383"/>
    <lineage>
        <taxon>Eukaryota</taxon>
        <taxon>Viridiplantae</taxon>
        <taxon>Streptophyta</taxon>
        <taxon>Embryophyta</taxon>
        <taxon>Tracheophyta</taxon>
        <taxon>Spermatophyta</taxon>
        <taxon>Magnoliopsida</taxon>
        <taxon>eudicotyledons</taxon>
        <taxon>Gunneridae</taxon>
        <taxon>Pentapetalae</taxon>
        <taxon>asterids</taxon>
        <taxon>lamiids</taxon>
        <taxon>Lamiales</taxon>
        <taxon>Oleaceae</taxon>
        <taxon>Oleeae</taxon>
        <taxon>Olea</taxon>
    </lineage>
</organism>
<evidence type="ECO:0000313" key="2">
    <source>
        <dbReference type="EMBL" id="CAA2969560.1"/>
    </source>
</evidence>
<comment type="caution">
    <text evidence="2">The sequence shown here is derived from an EMBL/GenBank/DDBJ whole genome shotgun (WGS) entry which is preliminary data.</text>
</comment>
<keyword evidence="3" id="KW-1185">Reference proteome</keyword>
<gene>
    <name evidence="2" type="ORF">OLEA9_A035597</name>
</gene>
<sequence length="186" mass="20939">MNQFPWGKLLFEITLSALKDGMSRRNSHYRLRGMLVAFQAWIYETFPSLDGVVVIRISMMHPHIKNWITDEQPSAAKLEGPDCFSNPNYKKTVQPKFSPDSRSDKSRIERSVVRVGTSGKSGPLVLLLTDSSVRQASVLDNDEDDFVDPLPIWQETSPLGKSPTQDCPSAAHHSPMKQQAREAQWG</sequence>
<proteinExistence type="predicted"/>
<evidence type="ECO:0000313" key="3">
    <source>
        <dbReference type="Proteomes" id="UP000594638"/>
    </source>
</evidence>
<dbReference type="Gramene" id="OE9A035597T1">
    <property type="protein sequence ID" value="OE9A035597C1"/>
    <property type="gene ID" value="OE9A035597"/>
</dbReference>
<accession>A0A8S0QV59</accession>
<reference evidence="2 3" key="1">
    <citation type="submission" date="2019-12" db="EMBL/GenBank/DDBJ databases">
        <authorList>
            <person name="Alioto T."/>
            <person name="Alioto T."/>
            <person name="Gomez Garrido J."/>
        </authorList>
    </citation>
    <scope>NUCLEOTIDE SEQUENCE [LARGE SCALE GENOMIC DNA]</scope>
</reference>
<feature type="compositionally biased region" description="Polar residues" evidence="1">
    <location>
        <begin position="154"/>
        <end position="167"/>
    </location>
</feature>
<feature type="region of interest" description="Disordered" evidence="1">
    <location>
        <begin position="140"/>
        <end position="186"/>
    </location>
</feature>
<evidence type="ECO:0000256" key="1">
    <source>
        <dbReference type="SAM" id="MobiDB-lite"/>
    </source>
</evidence>
<feature type="region of interest" description="Disordered" evidence="1">
    <location>
        <begin position="89"/>
        <end position="109"/>
    </location>
</feature>
<dbReference type="PANTHER" id="PTHR48449">
    <property type="entry name" value="DUF1985 DOMAIN-CONTAINING PROTEIN"/>
    <property type="match status" value="1"/>
</dbReference>
<dbReference type="PANTHER" id="PTHR48449:SF1">
    <property type="entry name" value="DUF1985 DOMAIN-CONTAINING PROTEIN"/>
    <property type="match status" value="1"/>
</dbReference>
<dbReference type="OrthoDB" id="929250at2759"/>
<name>A0A8S0QV59_OLEEU</name>
<dbReference type="Proteomes" id="UP000594638">
    <property type="component" value="Unassembled WGS sequence"/>
</dbReference>